<sequence length="565" mass="62778">MTAAAVPARISRHAAQDLAGWWKARRYAVPRWMIERATERRLAGDWAGACAAARITVELDPAEISREHGAEVAGAVLDDLRHLVPDLLRWHLPRAGQGRHTISTRTAVVLAEYGGSERNVLKLYVATPTLDEGPQRLRLRFGRAIGNDDDERFGLAPVRWVRLRHLWDARRTRELLERCGGDRHRAPFFRPDGTPVAGPGPGGDGGPAELAERVALLQDRGEVEAAFDAAGIDLDLADRGVLELRRVEPRRVLAELPLALTRFAPEMRVLGGDRYEIVWRWQTPVLIEAGDRPRVRVAGFNEAGGAERLPAAVWRRLPDLDLLRAGRITPEDLHPLVRSALFPARPEPDRPVGPPEPSLPGPVRVRCRGEWHRVQLRDGRLHTPHTDHEHQREAAVHSLGGATAGCFAVLDAWTGRGGRLPRRMRAQREELFLRAQHGDTPGVLALLDAGVEPNARDGRGRTLLHMLHALDHEELLPRLLRAGLDIDARDERNRTPLHLAIGGHGSQELIRALLDAGARIDAADDRGSRPVNMISANRRPRMRWLARLLAQRGLDPGTDWLKAGE</sequence>
<evidence type="ECO:0000256" key="1">
    <source>
        <dbReference type="ARBA" id="ARBA00022737"/>
    </source>
</evidence>
<dbReference type="RefSeq" id="WP_378287464.1">
    <property type="nucleotide sequence ID" value="NZ_JBHSON010000071.1"/>
</dbReference>
<name>A0ABW1AAC1_9ACTN</name>
<dbReference type="Proteomes" id="UP001596074">
    <property type="component" value="Unassembled WGS sequence"/>
</dbReference>
<proteinExistence type="predicted"/>
<feature type="repeat" description="ANK" evidence="3">
    <location>
        <begin position="459"/>
        <end position="491"/>
    </location>
</feature>
<dbReference type="SUPFAM" id="SSF48403">
    <property type="entry name" value="Ankyrin repeat"/>
    <property type="match status" value="1"/>
</dbReference>
<comment type="caution">
    <text evidence="4">The sequence shown here is derived from an EMBL/GenBank/DDBJ whole genome shotgun (WGS) entry which is preliminary data.</text>
</comment>
<gene>
    <name evidence="4" type="ORF">ACFPZN_38460</name>
</gene>
<accession>A0ABW1AAC1</accession>
<dbReference type="Pfam" id="PF12796">
    <property type="entry name" value="Ank_2"/>
    <property type="match status" value="1"/>
</dbReference>
<evidence type="ECO:0000313" key="4">
    <source>
        <dbReference type="EMBL" id="MFC5751536.1"/>
    </source>
</evidence>
<dbReference type="SMART" id="SM00248">
    <property type="entry name" value="ANK"/>
    <property type="match status" value="2"/>
</dbReference>
<evidence type="ECO:0000256" key="3">
    <source>
        <dbReference type="PROSITE-ProRule" id="PRU00023"/>
    </source>
</evidence>
<dbReference type="EMBL" id="JBHSON010000071">
    <property type="protein sequence ID" value="MFC5751536.1"/>
    <property type="molecule type" value="Genomic_DNA"/>
</dbReference>
<dbReference type="PROSITE" id="PS50297">
    <property type="entry name" value="ANK_REP_REGION"/>
    <property type="match status" value="2"/>
</dbReference>
<organism evidence="4 5">
    <name type="scientific">Actinomadura rugatobispora</name>
    <dbReference type="NCBI Taxonomy" id="1994"/>
    <lineage>
        <taxon>Bacteria</taxon>
        <taxon>Bacillati</taxon>
        <taxon>Actinomycetota</taxon>
        <taxon>Actinomycetes</taxon>
        <taxon>Streptosporangiales</taxon>
        <taxon>Thermomonosporaceae</taxon>
        <taxon>Actinomadura</taxon>
    </lineage>
</organism>
<keyword evidence="5" id="KW-1185">Reference proteome</keyword>
<dbReference type="Gene3D" id="1.25.40.20">
    <property type="entry name" value="Ankyrin repeat-containing domain"/>
    <property type="match status" value="1"/>
</dbReference>
<keyword evidence="1" id="KW-0677">Repeat</keyword>
<feature type="repeat" description="ANK" evidence="3">
    <location>
        <begin position="492"/>
        <end position="525"/>
    </location>
</feature>
<dbReference type="PROSITE" id="PS50088">
    <property type="entry name" value="ANK_REPEAT"/>
    <property type="match status" value="2"/>
</dbReference>
<reference evidence="5" key="1">
    <citation type="journal article" date="2019" name="Int. J. Syst. Evol. Microbiol.">
        <title>The Global Catalogue of Microorganisms (GCM) 10K type strain sequencing project: providing services to taxonomists for standard genome sequencing and annotation.</title>
        <authorList>
            <consortium name="The Broad Institute Genomics Platform"/>
            <consortium name="The Broad Institute Genome Sequencing Center for Infectious Disease"/>
            <person name="Wu L."/>
            <person name="Ma J."/>
        </authorList>
    </citation>
    <scope>NUCLEOTIDE SEQUENCE [LARGE SCALE GENOMIC DNA]</scope>
    <source>
        <strain evidence="5">KCTC 42087</strain>
    </source>
</reference>
<evidence type="ECO:0000313" key="5">
    <source>
        <dbReference type="Proteomes" id="UP001596074"/>
    </source>
</evidence>
<dbReference type="InterPro" id="IPR002110">
    <property type="entry name" value="Ankyrin_rpt"/>
</dbReference>
<dbReference type="InterPro" id="IPR050745">
    <property type="entry name" value="Multifunctional_regulatory"/>
</dbReference>
<dbReference type="PANTHER" id="PTHR24189">
    <property type="entry name" value="MYOTROPHIN"/>
    <property type="match status" value="1"/>
</dbReference>
<dbReference type="InterPro" id="IPR036770">
    <property type="entry name" value="Ankyrin_rpt-contain_sf"/>
</dbReference>
<keyword evidence="2 3" id="KW-0040">ANK repeat</keyword>
<dbReference type="PANTHER" id="PTHR24189:SF50">
    <property type="entry name" value="ANKYRIN REPEAT AND SOCS BOX PROTEIN 2"/>
    <property type="match status" value="1"/>
</dbReference>
<protein>
    <submittedName>
        <fullName evidence="4">Ankyrin repeat domain-containing protein</fullName>
    </submittedName>
</protein>
<evidence type="ECO:0000256" key="2">
    <source>
        <dbReference type="ARBA" id="ARBA00023043"/>
    </source>
</evidence>